<evidence type="ECO:0000256" key="12">
    <source>
        <dbReference type="ARBA" id="ARBA00023244"/>
    </source>
</evidence>
<keyword evidence="11" id="KW-0456">Lyase</keyword>
<keyword evidence="5" id="KW-0999">Mitochondrion inner membrane</keyword>
<dbReference type="InterPro" id="IPR033659">
    <property type="entry name" value="Ferrochelatase_N"/>
</dbReference>
<evidence type="ECO:0000256" key="17">
    <source>
        <dbReference type="RuleBase" id="RU004185"/>
    </source>
</evidence>
<keyword evidence="19" id="KW-1185">Reference proteome</keyword>
<comment type="similarity">
    <text evidence="3 17">Belongs to the ferrochelatase family.</text>
</comment>
<gene>
    <name evidence="18" type="ORF">DSTB1V02_LOCUS90</name>
</gene>
<dbReference type="GO" id="GO:0006783">
    <property type="term" value="P:heme biosynthetic process"/>
    <property type="evidence" value="ECO:0007669"/>
    <property type="project" value="UniProtKB-KW"/>
</dbReference>
<keyword evidence="6" id="KW-0809">Transit peptide</keyword>
<dbReference type="AlphaFoldDB" id="A0A7R8X3D2"/>
<dbReference type="NCBIfam" id="TIGR00109">
    <property type="entry name" value="hemH"/>
    <property type="match status" value="1"/>
</dbReference>
<evidence type="ECO:0000256" key="13">
    <source>
        <dbReference type="ARBA" id="ARBA00029619"/>
    </source>
</evidence>
<evidence type="ECO:0000313" key="18">
    <source>
        <dbReference type="EMBL" id="CAD7240053.1"/>
    </source>
</evidence>
<evidence type="ECO:0000256" key="15">
    <source>
        <dbReference type="ARBA" id="ARBA00034332"/>
    </source>
</evidence>
<comment type="pathway">
    <text evidence="2">Porphyrin-containing compound metabolism; protoheme biosynthesis; protoheme from protoporphyrin-IX: step 1/1.</text>
</comment>
<evidence type="ECO:0000256" key="3">
    <source>
        <dbReference type="ARBA" id="ARBA00007718"/>
    </source>
</evidence>
<evidence type="ECO:0000256" key="9">
    <source>
        <dbReference type="ARBA" id="ARBA00023133"/>
    </source>
</evidence>
<dbReference type="FunFam" id="3.40.50.1400:FF:000003">
    <property type="entry name" value="Ferrochelatase"/>
    <property type="match status" value="1"/>
</dbReference>
<evidence type="ECO:0000256" key="8">
    <source>
        <dbReference type="ARBA" id="ARBA00023128"/>
    </source>
</evidence>
<evidence type="ECO:0000256" key="14">
    <source>
        <dbReference type="ARBA" id="ARBA00032440"/>
    </source>
</evidence>
<dbReference type="CDD" id="cd03411">
    <property type="entry name" value="Ferrochelatase_N"/>
    <property type="match status" value="1"/>
</dbReference>
<dbReference type="Gene3D" id="3.40.50.1400">
    <property type="match status" value="1"/>
</dbReference>
<evidence type="ECO:0000256" key="4">
    <source>
        <dbReference type="ARBA" id="ARBA00021249"/>
    </source>
</evidence>
<dbReference type="Pfam" id="PF00762">
    <property type="entry name" value="Ferrochelatase"/>
    <property type="match status" value="1"/>
</dbReference>
<evidence type="ECO:0000256" key="1">
    <source>
        <dbReference type="ARBA" id="ARBA00004443"/>
    </source>
</evidence>
<comment type="catalytic activity">
    <reaction evidence="16">
        <text>heme b + 2 H(+) = protoporphyrin IX + Fe(2+)</text>
        <dbReference type="Rhea" id="RHEA:22584"/>
        <dbReference type="ChEBI" id="CHEBI:15378"/>
        <dbReference type="ChEBI" id="CHEBI:29033"/>
        <dbReference type="ChEBI" id="CHEBI:57306"/>
        <dbReference type="ChEBI" id="CHEBI:60344"/>
        <dbReference type="EC" id="4.98.1.1"/>
    </reaction>
    <physiologicalReaction direction="right-to-left" evidence="16">
        <dbReference type="Rhea" id="RHEA:22586"/>
    </physiologicalReaction>
</comment>
<dbReference type="SUPFAM" id="SSF53800">
    <property type="entry name" value="Chelatase"/>
    <property type="match status" value="1"/>
</dbReference>
<feature type="non-terminal residue" evidence="18">
    <location>
        <position position="1"/>
    </location>
</feature>
<keyword evidence="8" id="KW-0496">Mitochondrion</keyword>
<reference evidence="18" key="1">
    <citation type="submission" date="2020-11" db="EMBL/GenBank/DDBJ databases">
        <authorList>
            <person name="Tran Van P."/>
        </authorList>
    </citation>
    <scope>NUCLEOTIDE SEQUENCE</scope>
</reference>
<evidence type="ECO:0000313" key="19">
    <source>
        <dbReference type="Proteomes" id="UP000677054"/>
    </source>
</evidence>
<dbReference type="OrthoDB" id="1323at2759"/>
<dbReference type="PANTHER" id="PTHR11108">
    <property type="entry name" value="FERROCHELATASE"/>
    <property type="match status" value="1"/>
</dbReference>
<dbReference type="EMBL" id="CAJPEV010000005">
    <property type="protein sequence ID" value="CAG0878567.1"/>
    <property type="molecule type" value="Genomic_DNA"/>
</dbReference>
<sequence>MGVRTGVLMLNMGGPAGTRDVHPFLLRLFSDRDLISLPFHKKLGPWIAKRRTPKIQEKYEEIGGGSPIGKWTDIQGKELCKRLDAESPNTAPHKHYIGFRYADPLTEDTLNQMERDGVQHAIAFSQYPQYSCATSGSSFNAIFRHYLHRETRMQWSVIDRWGWHPLLAKTHANLIRSSLETGFPEKDRKDVTILFSAHSLPLKV</sequence>
<accession>A0A7R8X3D2</accession>
<dbReference type="PANTHER" id="PTHR11108:SF1">
    <property type="entry name" value="FERROCHELATASE, MITOCHONDRIAL"/>
    <property type="match status" value="1"/>
</dbReference>
<organism evidence="18">
    <name type="scientific">Darwinula stevensoni</name>
    <dbReference type="NCBI Taxonomy" id="69355"/>
    <lineage>
        <taxon>Eukaryota</taxon>
        <taxon>Metazoa</taxon>
        <taxon>Ecdysozoa</taxon>
        <taxon>Arthropoda</taxon>
        <taxon>Crustacea</taxon>
        <taxon>Oligostraca</taxon>
        <taxon>Ostracoda</taxon>
        <taxon>Podocopa</taxon>
        <taxon>Podocopida</taxon>
        <taxon>Darwinulocopina</taxon>
        <taxon>Darwinuloidea</taxon>
        <taxon>Darwinulidae</taxon>
        <taxon>Darwinula</taxon>
    </lineage>
</organism>
<dbReference type="Proteomes" id="UP000677054">
    <property type="component" value="Unassembled WGS sequence"/>
</dbReference>
<protein>
    <recommendedName>
        <fullName evidence="4">Ferrochelatase, mitochondrial</fullName>
        <ecNumber evidence="15">4.98.1.1</ecNumber>
    </recommendedName>
    <alternativeName>
        <fullName evidence="14">Heme synthase</fullName>
    </alternativeName>
    <alternativeName>
        <fullName evidence="13">Protoheme ferro-lyase</fullName>
    </alternativeName>
</protein>
<dbReference type="EMBL" id="LR899522">
    <property type="protein sequence ID" value="CAD7240053.1"/>
    <property type="molecule type" value="Genomic_DNA"/>
</dbReference>
<evidence type="ECO:0000256" key="16">
    <source>
        <dbReference type="ARBA" id="ARBA00049915"/>
    </source>
</evidence>
<keyword evidence="12" id="KW-0627">Porphyrin biosynthesis</keyword>
<comment type="subcellular location">
    <subcellularLocation>
        <location evidence="1">Mitochondrion inner membrane</location>
        <topology evidence="1">Peripheral membrane protein</topology>
        <orientation evidence="1">Matrix side</orientation>
    </subcellularLocation>
</comment>
<evidence type="ECO:0000256" key="7">
    <source>
        <dbReference type="ARBA" id="ARBA00023004"/>
    </source>
</evidence>
<proteinExistence type="inferred from homology"/>
<dbReference type="GO" id="GO:0005743">
    <property type="term" value="C:mitochondrial inner membrane"/>
    <property type="evidence" value="ECO:0007669"/>
    <property type="project" value="UniProtKB-SubCell"/>
</dbReference>
<keyword evidence="9" id="KW-0350">Heme biosynthesis</keyword>
<dbReference type="InterPro" id="IPR001015">
    <property type="entry name" value="Ferrochelatase"/>
</dbReference>
<evidence type="ECO:0000256" key="6">
    <source>
        <dbReference type="ARBA" id="ARBA00022946"/>
    </source>
</evidence>
<evidence type="ECO:0000256" key="11">
    <source>
        <dbReference type="ARBA" id="ARBA00023239"/>
    </source>
</evidence>
<evidence type="ECO:0000256" key="2">
    <source>
        <dbReference type="ARBA" id="ARBA00004943"/>
    </source>
</evidence>
<name>A0A7R8X3D2_9CRUS</name>
<keyword evidence="7" id="KW-0408">Iron</keyword>
<dbReference type="GO" id="GO:0004325">
    <property type="term" value="F:ferrochelatase activity"/>
    <property type="evidence" value="ECO:0007669"/>
    <property type="project" value="UniProtKB-EC"/>
</dbReference>
<evidence type="ECO:0000256" key="5">
    <source>
        <dbReference type="ARBA" id="ARBA00022792"/>
    </source>
</evidence>
<evidence type="ECO:0000256" key="10">
    <source>
        <dbReference type="ARBA" id="ARBA00023136"/>
    </source>
</evidence>
<dbReference type="EC" id="4.98.1.1" evidence="15"/>
<keyword evidence="10" id="KW-0472">Membrane</keyword>